<keyword evidence="3" id="KW-1185">Reference proteome</keyword>
<name>A0A0D2G837_9EURO</name>
<proteinExistence type="predicted"/>
<dbReference type="AlphaFoldDB" id="A0A0D2G837"/>
<dbReference type="HOGENOM" id="CLU_1895941_0_0_1"/>
<accession>A0A0D2G837</accession>
<protein>
    <submittedName>
        <fullName evidence="2">Uncharacterized protein</fullName>
    </submittedName>
</protein>
<evidence type="ECO:0000256" key="1">
    <source>
        <dbReference type="SAM" id="MobiDB-lite"/>
    </source>
</evidence>
<evidence type="ECO:0000313" key="2">
    <source>
        <dbReference type="EMBL" id="KIW68049.1"/>
    </source>
</evidence>
<organism evidence="2 3">
    <name type="scientific">Phialophora macrospora</name>
    <dbReference type="NCBI Taxonomy" id="1851006"/>
    <lineage>
        <taxon>Eukaryota</taxon>
        <taxon>Fungi</taxon>
        <taxon>Dikarya</taxon>
        <taxon>Ascomycota</taxon>
        <taxon>Pezizomycotina</taxon>
        <taxon>Eurotiomycetes</taxon>
        <taxon>Chaetothyriomycetidae</taxon>
        <taxon>Chaetothyriales</taxon>
        <taxon>Herpotrichiellaceae</taxon>
        <taxon>Phialophora</taxon>
    </lineage>
</organism>
<dbReference type="EMBL" id="KN846958">
    <property type="protein sequence ID" value="KIW68049.1"/>
    <property type="molecule type" value="Genomic_DNA"/>
</dbReference>
<feature type="region of interest" description="Disordered" evidence="1">
    <location>
        <begin position="63"/>
        <end position="101"/>
    </location>
</feature>
<gene>
    <name evidence="2" type="ORF">PV04_04019</name>
</gene>
<evidence type="ECO:0000313" key="3">
    <source>
        <dbReference type="Proteomes" id="UP000054266"/>
    </source>
</evidence>
<reference evidence="2 3" key="1">
    <citation type="submission" date="2015-01" db="EMBL/GenBank/DDBJ databases">
        <title>The Genome Sequence of Capronia semiimmersa CBS27337.</title>
        <authorList>
            <consortium name="The Broad Institute Genomics Platform"/>
            <person name="Cuomo C."/>
            <person name="de Hoog S."/>
            <person name="Gorbushina A."/>
            <person name="Stielow B."/>
            <person name="Teixiera M."/>
            <person name="Abouelleil A."/>
            <person name="Chapman S.B."/>
            <person name="Priest M."/>
            <person name="Young S.K."/>
            <person name="Wortman J."/>
            <person name="Nusbaum C."/>
            <person name="Birren B."/>
        </authorList>
    </citation>
    <scope>NUCLEOTIDE SEQUENCE [LARGE SCALE GENOMIC DNA]</scope>
    <source>
        <strain evidence="2 3">CBS 27337</strain>
    </source>
</reference>
<sequence length="134" mass="14555">MVDILLRRQAPLGICRWLVDAMGVVSPSLVVNVFFGSQCSIQCSISSFYEPVVSSRHSRKSCSDAKIETMGRNNSPSARASIGEAPGRAKPRGARIPMQAANTKKRIVPGVESGVAESLEWKWCGISGDRKTFE</sequence>
<dbReference type="Proteomes" id="UP000054266">
    <property type="component" value="Unassembled WGS sequence"/>
</dbReference>